<dbReference type="InterPro" id="IPR014031">
    <property type="entry name" value="Ketoacyl_synth_C"/>
</dbReference>
<dbReference type="InterPro" id="IPR014030">
    <property type="entry name" value="Ketoacyl_synth_N"/>
</dbReference>
<dbReference type="InterPro" id="IPR016039">
    <property type="entry name" value="Thiolase-like"/>
</dbReference>
<feature type="domain" description="Ketosynthase family 3 (KS3)" evidence="6">
    <location>
        <begin position="1"/>
        <end position="391"/>
    </location>
</feature>
<keyword evidence="3 5" id="KW-0808">Transferase</keyword>
<gene>
    <name evidence="7" type="ORF">SAMN04489765_1147</name>
</gene>
<dbReference type="Pfam" id="PF02801">
    <property type="entry name" value="Ketoacyl-synt_C"/>
    <property type="match status" value="1"/>
</dbReference>
<dbReference type="Pfam" id="PF00109">
    <property type="entry name" value="ketoacyl-synt"/>
    <property type="match status" value="2"/>
</dbReference>
<protein>
    <submittedName>
        <fullName evidence="7">3-oxoacyl-[acyl-carrier-protein] synthase II</fullName>
    </submittedName>
</protein>
<comment type="pathway">
    <text evidence="1">Lipid metabolism; mycolic acid biosynthesis.</text>
</comment>
<name>A0A1H1CD35_9ACTN</name>
<evidence type="ECO:0000313" key="8">
    <source>
        <dbReference type="Proteomes" id="UP000183053"/>
    </source>
</evidence>
<dbReference type="InterPro" id="IPR020841">
    <property type="entry name" value="PKS_Beta-ketoAc_synthase_dom"/>
</dbReference>
<evidence type="ECO:0000256" key="2">
    <source>
        <dbReference type="ARBA" id="ARBA00008467"/>
    </source>
</evidence>
<accession>A0A1H1CD35</accession>
<dbReference type="PANTHER" id="PTHR11712">
    <property type="entry name" value="POLYKETIDE SYNTHASE-RELATED"/>
    <property type="match status" value="1"/>
</dbReference>
<dbReference type="Proteomes" id="UP000183053">
    <property type="component" value="Unassembled WGS sequence"/>
</dbReference>
<proteinExistence type="inferred from homology"/>
<dbReference type="EMBL" id="FNLF01000002">
    <property type="protein sequence ID" value="SDQ62094.1"/>
    <property type="molecule type" value="Genomic_DNA"/>
</dbReference>
<dbReference type="PANTHER" id="PTHR11712:SF336">
    <property type="entry name" value="3-OXOACYL-[ACYL-CARRIER-PROTEIN] SYNTHASE, MITOCHONDRIAL"/>
    <property type="match status" value="1"/>
</dbReference>
<dbReference type="SMART" id="SM00825">
    <property type="entry name" value="PKS_KS"/>
    <property type="match status" value="1"/>
</dbReference>
<evidence type="ECO:0000259" key="6">
    <source>
        <dbReference type="PROSITE" id="PS52004"/>
    </source>
</evidence>
<dbReference type="RefSeq" id="WP_068566771.1">
    <property type="nucleotide sequence ID" value="NZ_FNLF01000002.1"/>
</dbReference>
<dbReference type="UniPathway" id="UPA00915"/>
<dbReference type="Gene3D" id="3.40.47.10">
    <property type="match status" value="3"/>
</dbReference>
<keyword evidence="4" id="KW-0443">Lipid metabolism</keyword>
<keyword evidence="8" id="KW-1185">Reference proteome</keyword>
<comment type="similarity">
    <text evidence="2 5">Belongs to the thiolase-like superfamily. Beta-ketoacyl-ACP synthases family.</text>
</comment>
<dbReference type="InterPro" id="IPR000794">
    <property type="entry name" value="Beta-ketoacyl_synthase"/>
</dbReference>
<dbReference type="SUPFAM" id="SSF53901">
    <property type="entry name" value="Thiolase-like"/>
    <property type="match status" value="4"/>
</dbReference>
<evidence type="ECO:0000256" key="1">
    <source>
        <dbReference type="ARBA" id="ARBA00004796"/>
    </source>
</evidence>
<dbReference type="OrthoDB" id="9808669at2"/>
<dbReference type="GO" id="GO:0004315">
    <property type="term" value="F:3-oxoacyl-[acyl-carrier-protein] synthase activity"/>
    <property type="evidence" value="ECO:0007669"/>
    <property type="project" value="TreeGrafter"/>
</dbReference>
<dbReference type="STRING" id="47312.SAMN04489765_1147"/>
<keyword evidence="4" id="KW-0276">Fatty acid metabolism</keyword>
<sequence>MPAVVVTGVGLISAAGSTAQQCWDTLLSGATGIVPNTVFPTDDLQAAIAGVAPLPEGEEQELDRCYRLARRACAEALAHAGLGRADAARAGLVLGSSLGAMPSLEDFHRDVLAAGAVRDRAAARAGIDTQLHCAADYVAGEFGLGGPRVVTSNACAAGAVALGYAAELLWRGDADVVICGGVDPLTTLSAHGFSSLGALAESPCSPFAASDGLSLGEGAGFLVLESEEHARARGAAPLARLAGYDLSSDGFHQTAPDPGGDGARRAMEGALAAAALGPGTVDYVNLHGTGTPTNDAVEPKAIRSVFDAPPPVSSTKSVVGHTLGAAGAVEAVVGVLALTDGVLPPTVGTRGDAERTGLDIVPDRAREAPVRTVLSNSFAFGGNNAAVVLRHAAEPAGAADAAAQEAPVITGIAALAGSAQSTAEVLAALRTGEPVHEQLGPLRFARLDQAAVARRINPAKVRKMDPMSVFAAGAVADLHAAFGKPDRAGLARAGIVLGTGYGPLSAVAEFHRGVVEHGSAGANPTVFANTVQNAAAGHLSVLHRYRGFTATLTCGGTSTVSALYLARAALARGQADRIVVVVVDEFPELAAQVYGATGNARHGALGEAAVALTVERADTARARGAAPLASLAGIGMAGEPAGIGRVGGDPAAWAHALTRSLKDAGPGEPDLVGAAATGHRTIDGAEAAALDAAGLAAVARSTPKAVLGETVGSAGALALLDGIDRLRDGGRLVVSSYALGGSYQAAVFDVPAGRPDPEGAR</sequence>
<evidence type="ECO:0000256" key="3">
    <source>
        <dbReference type="ARBA" id="ARBA00022679"/>
    </source>
</evidence>
<reference evidence="8" key="1">
    <citation type="submission" date="2016-10" db="EMBL/GenBank/DDBJ databases">
        <authorList>
            <person name="Varghese N."/>
            <person name="Submissions S."/>
        </authorList>
    </citation>
    <scope>NUCLEOTIDE SEQUENCE [LARGE SCALE GENOMIC DNA]</scope>
    <source>
        <strain evidence="8">DSM 44142</strain>
    </source>
</reference>
<evidence type="ECO:0000313" key="7">
    <source>
        <dbReference type="EMBL" id="SDQ62094.1"/>
    </source>
</evidence>
<dbReference type="PROSITE" id="PS52004">
    <property type="entry name" value="KS3_2"/>
    <property type="match status" value="1"/>
</dbReference>
<evidence type="ECO:0000256" key="4">
    <source>
        <dbReference type="ARBA" id="ARBA00023160"/>
    </source>
</evidence>
<dbReference type="GO" id="GO:0006633">
    <property type="term" value="P:fatty acid biosynthetic process"/>
    <property type="evidence" value="ECO:0007669"/>
    <property type="project" value="UniProtKB-KW"/>
</dbReference>
<keyword evidence="4" id="KW-0444">Lipid biosynthesis</keyword>
<evidence type="ECO:0000256" key="5">
    <source>
        <dbReference type="RuleBase" id="RU003694"/>
    </source>
</evidence>
<keyword evidence="4" id="KW-0275">Fatty acid biosynthesis</keyword>
<dbReference type="CDD" id="cd00834">
    <property type="entry name" value="KAS_I_II"/>
    <property type="match status" value="1"/>
</dbReference>
<organism evidence="7 8">
    <name type="scientific">Tsukamurella pulmonis</name>
    <dbReference type="NCBI Taxonomy" id="47312"/>
    <lineage>
        <taxon>Bacteria</taxon>
        <taxon>Bacillati</taxon>
        <taxon>Actinomycetota</taxon>
        <taxon>Actinomycetes</taxon>
        <taxon>Mycobacteriales</taxon>
        <taxon>Tsukamurellaceae</taxon>
        <taxon>Tsukamurella</taxon>
    </lineage>
</organism>
<dbReference type="AlphaFoldDB" id="A0A1H1CD35"/>